<dbReference type="Proteomes" id="UP000652430">
    <property type="component" value="Unassembled WGS sequence"/>
</dbReference>
<feature type="transmembrane region" description="Helical" evidence="1">
    <location>
        <begin position="175"/>
        <end position="194"/>
    </location>
</feature>
<feature type="transmembrane region" description="Helical" evidence="1">
    <location>
        <begin position="231"/>
        <end position="250"/>
    </location>
</feature>
<evidence type="ECO:0000313" key="2">
    <source>
        <dbReference type="EMBL" id="GHH08532.1"/>
    </source>
</evidence>
<keyword evidence="1" id="KW-0812">Transmembrane</keyword>
<evidence type="ECO:0008006" key="4">
    <source>
        <dbReference type="Google" id="ProtNLM"/>
    </source>
</evidence>
<feature type="transmembrane region" description="Helical" evidence="1">
    <location>
        <begin position="152"/>
        <end position="169"/>
    </location>
</feature>
<sequence>MATIAAPDTIVRSDDRFFLVTSYLMALVVFAGFSFALASGRSSFASPPIVHAHALVFMGWVVLYVAQNSLVSSGAIALHRGLGWIGAGWVVAMVVLGTLVTTRLAQLGRVPPVFLPAQFLVFDPVLILTFAGLTAAAIVLRRSTQWHRRLHYCGMALLLGPALGRLLPLPLLIPYAYEVDFLAVLIFPLIGIAADIRRSGSVHPAWWWGLGAIVGSTVLVELISFSPLGAAFYAAVVAGTPGAAVSGYAFPPFPGMP</sequence>
<dbReference type="RefSeq" id="WP_229839181.1">
    <property type="nucleotide sequence ID" value="NZ_BNAQ01000001.1"/>
</dbReference>
<accession>A0ABQ3L8B5</accession>
<feature type="transmembrane region" description="Helical" evidence="1">
    <location>
        <begin position="82"/>
        <end position="105"/>
    </location>
</feature>
<evidence type="ECO:0000313" key="3">
    <source>
        <dbReference type="Proteomes" id="UP000652430"/>
    </source>
</evidence>
<keyword evidence="1" id="KW-0472">Membrane</keyword>
<proteinExistence type="predicted"/>
<feature type="transmembrane region" description="Helical" evidence="1">
    <location>
        <begin position="117"/>
        <end position="140"/>
    </location>
</feature>
<dbReference type="EMBL" id="BNAQ01000001">
    <property type="protein sequence ID" value="GHH08532.1"/>
    <property type="molecule type" value="Genomic_DNA"/>
</dbReference>
<reference evidence="3" key="1">
    <citation type="journal article" date="2019" name="Int. J. Syst. Evol. Microbiol.">
        <title>The Global Catalogue of Microorganisms (GCM) 10K type strain sequencing project: providing services to taxonomists for standard genome sequencing and annotation.</title>
        <authorList>
            <consortium name="The Broad Institute Genomics Platform"/>
            <consortium name="The Broad Institute Genome Sequencing Center for Infectious Disease"/>
            <person name="Wu L."/>
            <person name="Ma J."/>
        </authorList>
    </citation>
    <scope>NUCLEOTIDE SEQUENCE [LARGE SCALE GENOMIC DNA]</scope>
    <source>
        <strain evidence="3">CGMCC 1.8957</strain>
    </source>
</reference>
<feature type="transmembrane region" description="Helical" evidence="1">
    <location>
        <begin position="17"/>
        <end position="38"/>
    </location>
</feature>
<organism evidence="2 3">
    <name type="scientific">Sphingomonas glacialis</name>
    <dbReference type="NCBI Taxonomy" id="658225"/>
    <lineage>
        <taxon>Bacteria</taxon>
        <taxon>Pseudomonadati</taxon>
        <taxon>Pseudomonadota</taxon>
        <taxon>Alphaproteobacteria</taxon>
        <taxon>Sphingomonadales</taxon>
        <taxon>Sphingomonadaceae</taxon>
        <taxon>Sphingomonas</taxon>
    </lineage>
</organism>
<evidence type="ECO:0000256" key="1">
    <source>
        <dbReference type="SAM" id="Phobius"/>
    </source>
</evidence>
<comment type="caution">
    <text evidence="2">The sequence shown here is derived from an EMBL/GenBank/DDBJ whole genome shotgun (WGS) entry which is preliminary data.</text>
</comment>
<gene>
    <name evidence="2" type="ORF">GCM10008023_04070</name>
</gene>
<feature type="transmembrane region" description="Helical" evidence="1">
    <location>
        <begin position="50"/>
        <end position="70"/>
    </location>
</feature>
<keyword evidence="1" id="KW-1133">Transmembrane helix</keyword>
<protein>
    <recommendedName>
        <fullName evidence="4">Adenylate cyclase</fullName>
    </recommendedName>
</protein>
<feature type="transmembrane region" description="Helical" evidence="1">
    <location>
        <begin position="206"/>
        <end position="225"/>
    </location>
</feature>
<name>A0ABQ3L8B5_9SPHN</name>
<keyword evidence="3" id="KW-1185">Reference proteome</keyword>